<keyword evidence="5" id="KW-0677">Repeat</keyword>
<feature type="domain" description="C2H2-type" evidence="16">
    <location>
        <begin position="689"/>
        <end position="716"/>
    </location>
</feature>
<feature type="domain" description="C2H2-type" evidence="16">
    <location>
        <begin position="604"/>
        <end position="631"/>
    </location>
</feature>
<feature type="domain" description="C2H2-type" evidence="16">
    <location>
        <begin position="773"/>
        <end position="798"/>
    </location>
</feature>
<dbReference type="GO" id="GO:0005694">
    <property type="term" value="C:chromosome"/>
    <property type="evidence" value="ECO:0007669"/>
    <property type="project" value="UniProtKB-ARBA"/>
</dbReference>
<evidence type="ECO:0000256" key="5">
    <source>
        <dbReference type="ARBA" id="ARBA00022737"/>
    </source>
</evidence>
<dbReference type="FunFam" id="3.30.160.60:FF:001732">
    <property type="entry name" value="Zgc:162936"/>
    <property type="match status" value="1"/>
</dbReference>
<dbReference type="InterPro" id="IPR036051">
    <property type="entry name" value="KRAB_dom_sf"/>
</dbReference>
<feature type="domain" description="C2H2-type" evidence="16">
    <location>
        <begin position="3809"/>
        <end position="3836"/>
    </location>
</feature>
<sequence>RQLRGRCGPRASELPAPRTTPVRRTSAASPRRKHPGEPQWGRPGGERRGRRGRPACVGRAAATPGPGPTARTMAEAAPAPVSTARALRRGGDLPRPGEGEGGRGPAARRLGCERAAAGVSPAEAGLEGAAGLGVSLVPPDIRAAGVRPGGPPSGWEIFQAPECGRPRTSAGDGLGSSSAARRFISQQQPRRPRAATHGQDSGSTQVPRVLGVTTSEWDSECLTSLQPLPLPTPPAANEAHLQTAAISLWTVVAAVQAIERKVEVHSRRLLHLEGRTGTAEKKLASCEKTVADLGNQLEGKWAVLETLLQEYGLLQRRLENMENLLRNRNFWILRLPPGIKGDIPKVPVTFDDISIYFSTPEWEKLEEWQKELYKNIMKGNYESLISMDYAMNQPDVLSQIQPEGEHNTEDQAAPEGSEIPTDPSEEPGISTSDILSWIKQEEEPQVGAPQESKESDIYKGTYADEELVVKAEGLASASLCPEVPVTFSSPPAPAAKDTFSDVAFKSQQTASVTPFGHPAPDLAEASEGQVTFTQLGSYPLPPPATEQVFSCHHCGKSLSQDMLLTHQCGHPGEHAMPCAQCPKHFPQPAELGSAAPSHTVETPPTCPHCARTFTHPSRLTYHLRVHNSTERPFPCPDCPKRFADQARLTSHRRAHASERPFRCTQCGRSFSLKISLLLHQRGHAQERPFSCPQCGIDFNGHSALIRHQMIHTGERPYPCTDCSKSFIRKEHLLNHRRLHTGERPFSCAHCGKSFIRKHHLMKHQRIHTGERPYPCSFCGRSFRYKQTLKDHLRSGHNGGCGGDPDPPAPPPDPPGPLLPGLEASGLGVNPEGLETTPWYGEGSGGGVLKEKTLRMCLAECTEGALMAAVRRGAGPDRAVLKRAGLEVDAINPGRYKPKLLCRRLCCVVSAFCSWLQPEGDLHTLAGCWMAQAGTVLVPGSRRPISLVTFQKRSRRVRPYGVRDVRAGPACRGSPQRPGPREEAGGEGAGTARPGGPRRGQELGGHWLARGPRGAGAAPKGTVCSYGLWSCPAPARGKAPGKRSSSPWPARAGNSTPRMQFVSTRPQPQQLGIQGLGLDSGSWSWAQALPPEEVCHQEPALRGEMAEGMPPMQAQEWDMDARRPMPFQFPPFPDRAPVFPDRMMREPQLPTAEISLWTVVAAIQAVERKVDAQASQLLNLEGRTGTAEKKLADCEKTAVEFGNHMESKWAVLGTLLQEYGLLQRRLENMENLLRNRNFWVLRLPPGSKGEVPKVPVTFVDIAVYFSEDEWKNLDEWQKELYNNLVKENYKTLMSLDGEGPVSKPDVPAQVEPREEPCVWEQREPEGREILMDPDTGAEPLVPAQETPSQVKREEALCARGQRGLEERAIPTESISVDSPASAQDLLSRIKQEEPPCVWDQQDLAERDIPTDPNSESLISAHDILSWIKQEEQPYPWGPRDSMEGELGLDSGPSDSLLMVKNPAPAPPPPPTAPPSLPALPAATATAGENEGAPSRGAGSLLDDGFAAALAGERGAGTDGAPPGTEGGGGAGGGAGPGGGGGGCGSCCPGGLRRSLLLHGARSKPYACPECGKSFGVRKSLIIHHRSHTKERPYECAECEKSFNCHSGLIRHQMTHRGERPYKCSECEKTYSRKEHLQNHQRLHTGERPFQCALCGKSFIRKQNLLKHQRIHTGERPYTCGECGKSFRYKESLKDHLRRRPGPRSPAAPAAATRARLGLGRGRGRAGAARGPAIPPPCCSCPAPALPLPAGNGAQGWHSQPGPLKVGQGAPRPARVDPGAGWTQVPGLAPSLPQRGAHHIQSEAAGVPGNEEPMGHRVGLMLLQGPSYVATLAGGPPQGPGLSPHLQSLKLVQQPLHCTLVTGPQRPLVPKSDLTQDGKWVLESECSGSLLPEPPNWCYLRSDCAHSMDTDPMCSGPCRPPGRSSKDPLVLVHLLRGPEGPVSISASCMARPRWGAGPRTLVGVKNDFSCSSHRSCFSPSWRVQGAASTRPPAGEHSALPSPHLRRSAFLRPLSAMQREFLKLNKRCPDCSLHVHKAQHGFLQRKIKSHPQIQDPALLQGGDCGLPAESLLPVLPEMGGLPTHLLSFLMLEHGLSVPISCRQDSAEPIVLWRWQPGARPATPTCSGPLLSFCQCVSLQERQVVTGLRLRDSSAGVGPGRHLWKRDLQSQVLVTCVWGVMVSGVSEWMGECGRGQGPGKHVTGQQGPSAGVVGEARAYLPSATDSLGSRPEASQPVESLVYGTVCPGERSFWKDPGIIQRNSTPILDRDKNVSHLCAFLCVGITLSKQLTLKYSGGRREGKLTCFLSSQSQARFSLRLGHHGAMMELAGFRGPPFKQPWSRSKMTRSGMGSSLREGGEDLGHGNRRHYTTHTAGGAVSVKKVAWGIQTGGSDWSVPAQALGFALGFLHLCSLLPTPPLGLETQKDPPSFRPYDPEVLFSLRPCGGAPGCPRGGDGPRRRSWVAGLHSHNASCINTALVAASRRGCGRPGDWLTADCKVVEERRAAMAESAPARVSNLGMRSCLRRPVLGRGCGVRTPAGLNVWGLRLARECPTSTSTPRISAGKLLGGLFCDLGFATVAPETPFLGWRGISGWKPLGPQPAGELARCCGVPRTTSSLIGVCLFFVPSAPLLLSAFGLGLQPQAEILKFQEQNLFEFQKGNTHNLSDEYLMTGDNTMTLDSAALPKIFPLSVLPRDVTLSKELVKGFQQGDMISCEVQREVEAGVRTTEISLWTVVAAVQAVEKKMEAQAARLQSLEGRTGTAEKKLADCEKTAVEFGNQLEGKWAVLGTLLQEYGLLQRRLENMENLLRNRNFWVLRLPPGSKGETPKVSRSLEHEGVCFSEREWENLEDWQKELYRNVMESNYETLVSLKQAEFWDGQGGSVLLESDPRDTSPEEPTEDSRDPCAGGTPGSPSKQTATRQVQLGRERGPGLKLKRDASGPYECSQCEINFRSKQLLATHLRTHSGWESYSASEPEESLRPRPRLKPQSKKAKLHQCDVCLRSFSCRLSLVTHQRCHLQEGPSAGHRVQERFSPNSLVALPGHIPWRKSRSSLICGYCGKSFSHPSDLVRHQRIHTGERPYSCPECEKSFVQKQHLLQHQKIHQRERGGITLWTVVAAIQALEKKVDSCLARLLTLEGRTGTAEKKLADCEKMAVEFGNQLEGKWAVLGTLLQEYGLLQRRLENMENLLRNRNFWVLRLPPGSKGETPKIMPSPNRISLPAWRRERSLVLKACGAGRRGVRACQQAHGGKTLASLQTQSTSPAQSAPPRRSHEKARLPSTCQTRKRESPQLSPAPQEEDSSDGELAVSPSRDLGPGGGAVVIKAEVPSEDEMMPEQLLLGESPSQPQRRISKASQSKTGGPSRLHASGMPRVRAGNPRPPGALGEQPRILPRRRERTFPCPDCGQSFRLKINLTIHQRTHVEEQHQAARDSSPPGWEEAHSTLEPGEVVVAGPVIRWLPEEPESHRSLAGRAFGGRRPVATKAYHCSECLRFFQQRKSLLLHQRLHTGNSQGWPACPYCGKAFRRPSDLFRHQRIHTGERPYQCPQCGRAFNRNHHLAMHMQTHSRGQSGQPCPVAAEGGPGKEGLEADTFGNLPLPKTTPSNPAPIERGMVALLPGHQGPGLAAAGCSEQRGQSPSRKELCAPHPHALHSPRPYPCAPCPKSSAQQSERSYTCAQCGKSFVHQSTLTTHYRTHTGEKPYPCAECPKRFGRLSTLLEHRRTHTGERPFQCAQCQRRFGRLSTLVEHRRTHTGEKPFQCAHCEKRFTRLANLTVHQNAHPGERAFQCAQCGKRFAQKPSFLRHLRGHSQEKRQPCGQCGQSFTCRSWLMRHQGSHASQATPSCVAGERGSPADEPPASFLRAASWGRPPRDPSAAPGCKSSVTEQDPRGPSKSRRLSGSEREGLGGALQSPLSRVKMENAG</sequence>
<gene>
    <name evidence="19" type="ORF">J0S82_003383</name>
</gene>
<feature type="domain" description="C2H2-type" evidence="16">
    <location>
        <begin position="3050"/>
        <end position="3077"/>
    </location>
</feature>
<feature type="compositionally biased region" description="Basic and acidic residues" evidence="15">
    <location>
        <begin position="2884"/>
        <end position="2900"/>
    </location>
</feature>
<evidence type="ECO:0000256" key="7">
    <source>
        <dbReference type="ARBA" id="ARBA00022833"/>
    </source>
</evidence>
<dbReference type="SUPFAM" id="SSF109640">
    <property type="entry name" value="KRAB domain (Kruppel-associated box)"/>
    <property type="match status" value="3"/>
</dbReference>
<dbReference type="Gene3D" id="3.30.160.60">
    <property type="entry name" value="Classic Zinc Finger"/>
    <property type="match status" value="26"/>
</dbReference>
<dbReference type="SUPFAM" id="SSF57667">
    <property type="entry name" value="beta-beta-alpha zinc fingers"/>
    <property type="match status" value="15"/>
</dbReference>
<dbReference type="SMART" id="SM00355">
    <property type="entry name" value="ZnF_C2H2"/>
    <property type="match status" value="27"/>
</dbReference>
<dbReference type="FunFam" id="3.30.160.60:FF:001271">
    <property type="entry name" value="Zinc finger protein 282"/>
    <property type="match status" value="1"/>
</dbReference>
<feature type="compositionally biased region" description="Pro residues" evidence="15">
    <location>
        <begin position="1462"/>
        <end position="1476"/>
    </location>
</feature>
<feature type="region of interest" description="Disordered" evidence="15">
    <location>
        <begin position="183"/>
        <end position="206"/>
    </location>
</feature>
<feature type="compositionally biased region" description="Basic and acidic residues" evidence="15">
    <location>
        <begin position="89"/>
        <end position="101"/>
    </location>
</feature>
<evidence type="ECO:0000256" key="14">
    <source>
        <dbReference type="PROSITE-ProRule" id="PRU00042"/>
    </source>
</evidence>
<feature type="domain" description="C2H2-type" evidence="16">
    <location>
        <begin position="745"/>
        <end position="772"/>
    </location>
</feature>
<feature type="region of interest" description="Disordered" evidence="15">
    <location>
        <begin position="1511"/>
        <end position="1534"/>
    </location>
</feature>
<feature type="domain" description="C2H2-type" evidence="16">
    <location>
        <begin position="3511"/>
        <end position="3538"/>
    </location>
</feature>
<dbReference type="PROSITE" id="PS50806">
    <property type="entry name" value="KRAB_RELATED"/>
    <property type="match status" value="1"/>
</dbReference>
<feature type="region of interest" description="Disordered" evidence="15">
    <location>
        <begin position="2964"/>
        <end position="2984"/>
    </location>
</feature>
<feature type="region of interest" description="Disordered" evidence="15">
    <location>
        <begin position="3336"/>
        <end position="3390"/>
    </location>
</feature>
<feature type="domain" description="KRAB-related" evidence="18">
    <location>
        <begin position="345"/>
        <end position="409"/>
    </location>
</feature>
<accession>A0A8J5ZY25</accession>
<feature type="domain" description="KRAB" evidence="17">
    <location>
        <begin position="2828"/>
        <end position="2911"/>
    </location>
</feature>
<dbReference type="SMART" id="SM00349">
    <property type="entry name" value="KRAB"/>
    <property type="match status" value="3"/>
</dbReference>
<name>A0A8J5ZY25_GALPY</name>
<dbReference type="OrthoDB" id="9663355at2759"/>
<feature type="domain" description="C2H2-type" evidence="16">
    <location>
        <begin position="3669"/>
        <end position="3696"/>
    </location>
</feature>
<evidence type="ECO:0000256" key="13">
    <source>
        <dbReference type="ARBA" id="ARBA00068876"/>
    </source>
</evidence>
<feature type="domain" description="C2H2-type" evidence="16">
    <location>
        <begin position="661"/>
        <end position="688"/>
    </location>
</feature>
<dbReference type="InterPro" id="IPR013087">
    <property type="entry name" value="Znf_C2H2_type"/>
</dbReference>
<dbReference type="FunFam" id="3.30.160.60:FF:000609">
    <property type="entry name" value="zinc finger protein 621"/>
    <property type="match status" value="1"/>
</dbReference>
<dbReference type="FunFam" id="3.30.160.60:FF:000336">
    <property type="entry name" value="zinc finger protein 768"/>
    <property type="match status" value="1"/>
</dbReference>
<feature type="compositionally biased region" description="Low complexity" evidence="15">
    <location>
        <begin position="54"/>
        <end position="72"/>
    </location>
</feature>
<evidence type="ECO:0000256" key="2">
    <source>
        <dbReference type="ARBA" id="ARBA00006991"/>
    </source>
</evidence>
<keyword evidence="3" id="KW-1017">Isopeptide bond</keyword>
<feature type="domain" description="C2H2-type" evidence="16">
    <location>
        <begin position="3481"/>
        <end position="3508"/>
    </location>
</feature>
<dbReference type="CDD" id="cd07765">
    <property type="entry name" value="KRAB_A-box"/>
    <property type="match status" value="3"/>
</dbReference>
<feature type="region of interest" description="Disordered" evidence="15">
    <location>
        <begin position="3834"/>
        <end position="3917"/>
    </location>
</feature>
<evidence type="ECO:0000259" key="16">
    <source>
        <dbReference type="PROSITE" id="PS50157"/>
    </source>
</evidence>
<dbReference type="Proteomes" id="UP000700334">
    <property type="component" value="Unassembled WGS sequence"/>
</dbReference>
<evidence type="ECO:0000256" key="9">
    <source>
        <dbReference type="ARBA" id="ARBA00023015"/>
    </source>
</evidence>
<feature type="domain" description="C2H2-type" evidence="16">
    <location>
        <begin position="3753"/>
        <end position="3780"/>
    </location>
</feature>
<comment type="subcellular location">
    <subcellularLocation>
        <location evidence="1">Nucleus</location>
    </subcellularLocation>
</comment>
<comment type="similarity">
    <text evidence="2">Belongs to the krueppel C2H2-type zinc-finger protein family.</text>
</comment>
<dbReference type="Gene3D" id="6.10.140.140">
    <property type="match status" value="3"/>
</dbReference>
<dbReference type="FunFam" id="3.30.160.60:FF:001415">
    <property type="entry name" value="zinc finger protein 282"/>
    <property type="match status" value="1"/>
</dbReference>
<reference evidence="19" key="1">
    <citation type="journal article" date="2021" name="Evol. Appl.">
        <title>The genome of the Pyrenean desman and the effects of bottlenecks and inbreeding on the genomic landscape of an endangered species.</title>
        <authorList>
            <person name="Escoda L."/>
            <person name="Castresana J."/>
        </authorList>
    </citation>
    <scope>NUCLEOTIDE SEQUENCE</scope>
    <source>
        <strain evidence="19">IBE-C5619</strain>
    </source>
</reference>
<dbReference type="GO" id="GO:0000978">
    <property type="term" value="F:RNA polymerase II cis-regulatory region sequence-specific DNA binding"/>
    <property type="evidence" value="ECO:0007669"/>
    <property type="project" value="TreeGrafter"/>
</dbReference>
<dbReference type="EMBL" id="JAGFMF010011959">
    <property type="protein sequence ID" value="KAG8508992.1"/>
    <property type="molecule type" value="Genomic_DNA"/>
</dbReference>
<dbReference type="PROSITE" id="PS50805">
    <property type="entry name" value="KRAB"/>
    <property type="match status" value="3"/>
</dbReference>
<evidence type="ECO:0000256" key="1">
    <source>
        <dbReference type="ARBA" id="ARBA00004123"/>
    </source>
</evidence>
<dbReference type="PANTHER" id="PTHR23226:SF420">
    <property type="entry name" value="ZINC FINGER PROTEIN 956"/>
    <property type="match status" value="1"/>
</dbReference>
<feature type="compositionally biased region" description="Polar residues" evidence="15">
    <location>
        <begin position="3250"/>
        <end position="3261"/>
    </location>
</feature>
<dbReference type="FunFam" id="3.30.160.60:FF:000358">
    <property type="entry name" value="zinc finger protein 24"/>
    <property type="match status" value="1"/>
</dbReference>
<feature type="region of interest" description="Disordered" evidence="15">
    <location>
        <begin position="2335"/>
        <end position="2358"/>
    </location>
</feature>
<dbReference type="FunFam" id="3.30.160.60:FF:000557">
    <property type="entry name" value="zinc finger and SCAN domain-containing protein 29"/>
    <property type="match status" value="1"/>
</dbReference>
<feature type="domain" description="C2H2-type" evidence="16">
    <location>
        <begin position="3697"/>
        <end position="3724"/>
    </location>
</feature>
<feature type="domain" description="C2H2-type" evidence="16">
    <location>
        <begin position="3078"/>
        <end position="3105"/>
    </location>
</feature>
<feature type="region of interest" description="Disordered" evidence="15">
    <location>
        <begin position="1033"/>
        <end position="1060"/>
    </location>
</feature>
<dbReference type="FunFam" id="3.30.160.60:FF:001346">
    <property type="entry name" value="zinc finger protein 398"/>
    <property type="match status" value="1"/>
</dbReference>
<dbReference type="PROSITE" id="PS00028">
    <property type="entry name" value="ZINC_FINGER_C2H2_1"/>
    <property type="match status" value="25"/>
</dbReference>
<dbReference type="Pfam" id="PF00096">
    <property type="entry name" value="zf-C2H2"/>
    <property type="match status" value="21"/>
</dbReference>
<feature type="region of interest" description="Disordered" evidence="15">
    <location>
        <begin position="2878"/>
        <end position="2936"/>
    </location>
</feature>
<feature type="compositionally biased region" description="Basic and acidic residues" evidence="15">
    <location>
        <begin position="2922"/>
        <end position="2935"/>
    </location>
</feature>
<dbReference type="FunFam" id="3.30.160.60:FF:000866">
    <property type="entry name" value="zinc finger protein 212"/>
    <property type="match status" value="1"/>
</dbReference>
<evidence type="ECO:0000256" key="11">
    <source>
        <dbReference type="ARBA" id="ARBA00023163"/>
    </source>
</evidence>
<feature type="domain" description="C2H2-type" evidence="16">
    <location>
        <begin position="1676"/>
        <end position="1703"/>
    </location>
</feature>
<dbReference type="FunFam" id="3.30.160.60:FF:000100">
    <property type="entry name" value="Zinc finger 45-like"/>
    <property type="match status" value="1"/>
</dbReference>
<feature type="domain" description="C2H2-type" evidence="16">
    <location>
        <begin position="3781"/>
        <end position="3808"/>
    </location>
</feature>
<keyword evidence="8" id="KW-0832">Ubl conjugation</keyword>
<dbReference type="FunFam" id="3.30.160.60:FF:000765">
    <property type="entry name" value="Zinc finger 45-like"/>
    <property type="match status" value="1"/>
</dbReference>
<dbReference type="FunFam" id="3.30.160.60:FF:001526">
    <property type="entry name" value="zinc finger protein 282"/>
    <property type="match status" value="1"/>
</dbReference>
<dbReference type="FunFam" id="3.30.160.60:FF:000145">
    <property type="entry name" value="Zinc finger protein 574"/>
    <property type="match status" value="1"/>
</dbReference>
<feature type="region of interest" description="Disordered" evidence="15">
    <location>
        <begin position="403"/>
        <end position="430"/>
    </location>
</feature>
<feature type="domain" description="C2H2-type" evidence="16">
    <location>
        <begin position="717"/>
        <end position="744"/>
    </location>
</feature>
<proteinExistence type="inferred from homology"/>
<feature type="domain" description="KRAB" evidence="17">
    <location>
        <begin position="1255"/>
        <end position="1328"/>
    </location>
</feature>
<feature type="domain" description="C2H2-type" evidence="16">
    <location>
        <begin position="1564"/>
        <end position="1591"/>
    </location>
</feature>
<keyword evidence="12" id="KW-0539">Nucleus</keyword>
<dbReference type="FunFam" id="3.30.160.60:FF:000414">
    <property type="entry name" value="Zinc finger protein 398"/>
    <property type="match status" value="2"/>
</dbReference>
<organism evidence="19 20">
    <name type="scientific">Galemys pyrenaicus</name>
    <name type="common">Iberian desman</name>
    <name type="synonym">Pyrenean desman</name>
    <dbReference type="NCBI Taxonomy" id="202257"/>
    <lineage>
        <taxon>Eukaryota</taxon>
        <taxon>Metazoa</taxon>
        <taxon>Chordata</taxon>
        <taxon>Craniata</taxon>
        <taxon>Vertebrata</taxon>
        <taxon>Euteleostomi</taxon>
        <taxon>Mammalia</taxon>
        <taxon>Eutheria</taxon>
        <taxon>Laurasiatheria</taxon>
        <taxon>Eulipotyphla</taxon>
        <taxon>Talpidae</taxon>
        <taxon>Galemys</taxon>
    </lineage>
</organism>
<evidence type="ECO:0000256" key="10">
    <source>
        <dbReference type="ARBA" id="ARBA00023125"/>
    </source>
</evidence>
<feature type="domain" description="C2H2-type" evidence="16">
    <location>
        <begin position="2939"/>
        <end position="2966"/>
    </location>
</feature>
<feature type="domain" description="C2H2-type" evidence="16">
    <location>
        <begin position="1648"/>
        <end position="1675"/>
    </location>
</feature>
<feature type="region of interest" description="Disordered" evidence="15">
    <location>
        <begin position="3242"/>
        <end position="3316"/>
    </location>
</feature>
<dbReference type="InterPro" id="IPR003655">
    <property type="entry name" value="aKRAB"/>
</dbReference>
<keyword evidence="20" id="KW-1185">Reference proteome</keyword>
<feature type="region of interest" description="Disordered" evidence="15">
    <location>
        <begin position="961"/>
        <end position="1015"/>
    </location>
</feature>
<feature type="domain" description="C2H2-type" evidence="16">
    <location>
        <begin position="2992"/>
        <end position="3019"/>
    </location>
</feature>
<feature type="region of interest" description="Disordered" evidence="15">
    <location>
        <begin position="1751"/>
        <end position="1798"/>
    </location>
</feature>
<dbReference type="FunFam" id="3.30.160.60:FF:002716">
    <property type="entry name" value="Zinc finger protein 212"/>
    <property type="match status" value="1"/>
</dbReference>
<evidence type="ECO:0000256" key="15">
    <source>
        <dbReference type="SAM" id="MobiDB-lite"/>
    </source>
</evidence>
<feature type="region of interest" description="Disordered" evidence="15">
    <location>
        <begin position="1"/>
        <end position="107"/>
    </location>
</feature>
<dbReference type="InterPro" id="IPR001909">
    <property type="entry name" value="KRAB"/>
</dbReference>
<feature type="non-terminal residue" evidence="19">
    <location>
        <position position="3917"/>
    </location>
</feature>
<evidence type="ECO:0000313" key="20">
    <source>
        <dbReference type="Proteomes" id="UP000700334"/>
    </source>
</evidence>
<feature type="region of interest" description="Disordered" evidence="15">
    <location>
        <begin position="3620"/>
        <end position="3642"/>
    </location>
</feature>
<keyword evidence="11" id="KW-0804">Transcription</keyword>
<comment type="caution">
    <text evidence="19">The sequence shown here is derived from an EMBL/GenBank/DDBJ whole genome shotgun (WGS) entry which is preliminary data.</text>
</comment>
<dbReference type="GO" id="GO:0008270">
    <property type="term" value="F:zinc ion binding"/>
    <property type="evidence" value="ECO:0007669"/>
    <property type="project" value="UniProtKB-KW"/>
</dbReference>
<feature type="compositionally biased region" description="Low complexity" evidence="15">
    <location>
        <begin position="1477"/>
        <end position="1499"/>
    </location>
</feature>
<feature type="compositionally biased region" description="Low complexity" evidence="15">
    <location>
        <begin position="1446"/>
        <end position="1456"/>
    </location>
</feature>
<dbReference type="FunFam" id="3.30.160.60:FF:000446">
    <property type="entry name" value="Zinc finger protein"/>
    <property type="match status" value="1"/>
</dbReference>
<keyword evidence="7" id="KW-0862">Zinc</keyword>
<evidence type="ECO:0000256" key="4">
    <source>
        <dbReference type="ARBA" id="ARBA00022723"/>
    </source>
</evidence>
<feature type="region of interest" description="Disordered" evidence="15">
    <location>
        <begin position="1431"/>
        <end position="1499"/>
    </location>
</feature>
<feature type="compositionally biased region" description="Polar residues" evidence="15">
    <location>
        <begin position="2908"/>
        <end position="2919"/>
    </location>
</feature>
<dbReference type="Pfam" id="PF01352">
    <property type="entry name" value="KRAB"/>
    <property type="match status" value="3"/>
</dbReference>
<keyword evidence="10" id="KW-0238">DNA-binding</keyword>
<feature type="compositionally biased region" description="Pro residues" evidence="15">
    <location>
        <begin position="804"/>
        <end position="817"/>
    </location>
</feature>
<protein>
    <recommendedName>
        <fullName evidence="13">Zinc finger protein 865</fullName>
    </recommendedName>
</protein>
<dbReference type="InterPro" id="IPR036236">
    <property type="entry name" value="Znf_C2H2_sf"/>
</dbReference>
<keyword evidence="6 14" id="KW-0863">Zinc-finger</keyword>
<dbReference type="PANTHER" id="PTHR23226">
    <property type="entry name" value="ZINC FINGER AND SCAN DOMAIN-CONTAINING"/>
    <property type="match status" value="1"/>
</dbReference>
<feature type="domain" description="C2H2-type" evidence="16">
    <location>
        <begin position="3725"/>
        <end position="3752"/>
    </location>
</feature>
<dbReference type="PROSITE" id="PS50157">
    <property type="entry name" value="ZINC_FINGER_C2H2_2"/>
    <property type="match status" value="26"/>
</dbReference>
<evidence type="ECO:0000259" key="17">
    <source>
        <dbReference type="PROSITE" id="PS50805"/>
    </source>
</evidence>
<dbReference type="FunFam" id="3.30.160.60:FF:000045">
    <property type="entry name" value="ZFP69 zinc finger protein B"/>
    <property type="match status" value="1"/>
</dbReference>
<feature type="region of interest" description="Disordered" evidence="15">
    <location>
        <begin position="1295"/>
        <end position="1316"/>
    </location>
</feature>
<evidence type="ECO:0000256" key="6">
    <source>
        <dbReference type="ARBA" id="ARBA00022771"/>
    </source>
</evidence>
<evidence type="ECO:0000256" key="8">
    <source>
        <dbReference type="ARBA" id="ARBA00022843"/>
    </source>
</evidence>
<feature type="compositionally biased region" description="Polar residues" evidence="15">
    <location>
        <begin position="1042"/>
        <end position="1060"/>
    </location>
</feature>
<dbReference type="FunFam" id="3.30.160.60:FF:000617">
    <property type="entry name" value="Zinc finger protein 777"/>
    <property type="match status" value="1"/>
</dbReference>
<feature type="region of interest" description="Disordered" evidence="15">
    <location>
        <begin position="793"/>
        <end position="826"/>
    </location>
</feature>
<evidence type="ECO:0000313" key="19">
    <source>
        <dbReference type="EMBL" id="KAG8508992.1"/>
    </source>
</evidence>
<feature type="domain" description="C2H2-type" evidence="16">
    <location>
        <begin position="1620"/>
        <end position="1647"/>
    </location>
</feature>
<feature type="domain" description="C2H2-type" evidence="16">
    <location>
        <begin position="3539"/>
        <end position="3566"/>
    </location>
</feature>
<evidence type="ECO:0000256" key="3">
    <source>
        <dbReference type="ARBA" id="ARBA00022499"/>
    </source>
</evidence>
<dbReference type="GO" id="GO:0000981">
    <property type="term" value="F:DNA-binding transcription factor activity, RNA polymerase II-specific"/>
    <property type="evidence" value="ECO:0007669"/>
    <property type="project" value="TreeGrafter"/>
</dbReference>
<feature type="domain" description="C2H2-type" evidence="16">
    <location>
        <begin position="3395"/>
        <end position="3422"/>
    </location>
</feature>
<keyword evidence="9" id="KW-0805">Transcription regulation</keyword>
<feature type="compositionally biased region" description="Polar residues" evidence="15">
    <location>
        <begin position="3339"/>
        <end position="3356"/>
    </location>
</feature>
<dbReference type="GO" id="GO:0005634">
    <property type="term" value="C:nucleus"/>
    <property type="evidence" value="ECO:0007669"/>
    <property type="project" value="UniProtKB-SubCell"/>
</dbReference>
<feature type="domain" description="C2H2-type" evidence="16">
    <location>
        <begin position="1592"/>
        <end position="1619"/>
    </location>
</feature>
<dbReference type="FunFam" id="3.30.160.60:FF:002343">
    <property type="entry name" value="Zinc finger protein 33A"/>
    <property type="match status" value="1"/>
</dbReference>
<evidence type="ECO:0000259" key="18">
    <source>
        <dbReference type="PROSITE" id="PS50806"/>
    </source>
</evidence>
<feature type="domain" description="C2H2-type" evidence="16">
    <location>
        <begin position="633"/>
        <end position="660"/>
    </location>
</feature>
<dbReference type="GO" id="GO:0045893">
    <property type="term" value="P:positive regulation of DNA-templated transcription"/>
    <property type="evidence" value="ECO:0007669"/>
    <property type="project" value="UniProtKB-ARBA"/>
</dbReference>
<feature type="domain" description="KRAB" evidence="17">
    <location>
        <begin position="348"/>
        <end position="419"/>
    </location>
</feature>
<dbReference type="FunFam" id="3.30.160.60:FF:000624">
    <property type="entry name" value="zinc finger protein 697"/>
    <property type="match status" value="1"/>
</dbReference>
<feature type="compositionally biased region" description="Gly residues" evidence="15">
    <location>
        <begin position="1523"/>
        <end position="1534"/>
    </location>
</feature>
<keyword evidence="4" id="KW-0479">Metal-binding</keyword>
<evidence type="ECO:0000256" key="12">
    <source>
        <dbReference type="ARBA" id="ARBA00023242"/>
    </source>
</evidence>